<dbReference type="EMBL" id="FWFZ01000022">
    <property type="protein sequence ID" value="SLN70147.1"/>
    <property type="molecule type" value="Genomic_DNA"/>
</dbReference>
<accession>A0A1Y5TR77</accession>
<proteinExistence type="predicted"/>
<feature type="compositionally biased region" description="Pro residues" evidence="1">
    <location>
        <begin position="120"/>
        <end position="134"/>
    </location>
</feature>
<reference evidence="3 4" key="1">
    <citation type="submission" date="2017-03" db="EMBL/GenBank/DDBJ databases">
        <authorList>
            <person name="Afonso C.L."/>
            <person name="Miller P.J."/>
            <person name="Scott M.A."/>
            <person name="Spackman E."/>
            <person name="Goraichik I."/>
            <person name="Dimitrov K.M."/>
            <person name="Suarez D.L."/>
            <person name="Swayne D.E."/>
        </authorList>
    </citation>
    <scope>NUCLEOTIDE SEQUENCE [LARGE SCALE GENOMIC DNA]</scope>
    <source>
        <strain evidence="3 4">CECT 7023</strain>
    </source>
</reference>
<gene>
    <name evidence="3" type="ORF">ROA7023_03431</name>
</gene>
<protein>
    <submittedName>
        <fullName evidence="3">Uncharacterized protein</fullName>
    </submittedName>
</protein>
<keyword evidence="4" id="KW-1185">Reference proteome</keyword>
<feature type="region of interest" description="Disordered" evidence="1">
    <location>
        <begin position="116"/>
        <end position="147"/>
    </location>
</feature>
<evidence type="ECO:0000256" key="1">
    <source>
        <dbReference type="SAM" id="MobiDB-lite"/>
    </source>
</evidence>
<feature type="compositionally biased region" description="Low complexity" evidence="1">
    <location>
        <begin position="358"/>
        <end position="385"/>
    </location>
</feature>
<keyword evidence="2" id="KW-0732">Signal</keyword>
<evidence type="ECO:0000313" key="4">
    <source>
        <dbReference type="Proteomes" id="UP000193900"/>
    </source>
</evidence>
<sequence length="416" mass="42406">MNKSSAFLSVVVAGLVGATSAGAQGIRDVQGPVPVPPSSYTANQYVGASGCVFVRAGLSGMTTWVPRVSRSRQQLCGFEPSLGPAPRDDGPSREVVADAPFTETFEPETTIRSAAAPEPEAAPAPAPAAAPTPMPRVRRGADPGPPIETVATTIRTSAEEPRFVRVPQAPVRSAAPAPTPPPAESPRTMTRAEACAGRSGVLDGYVIRGTGRPLDCGPAETVRTAAPMAPAMAVATGEPALRPGPDGAIRVSLTVICARIARTGEAFLNRATGQPVACGDPTPPVTFVQAPQAPVVPSAPAAAGTAPVRTATAAPSNGCTNLSEVARQYIGSAGVRCGPQSEPITAYAAARSIPSRSATLSTSSTTLFQREPVPASNPTPASTAARTIPSPPAGYRGVWDDGRINPQRGLRGASYF</sequence>
<feature type="signal peptide" evidence="2">
    <location>
        <begin position="1"/>
        <end position="23"/>
    </location>
</feature>
<evidence type="ECO:0000313" key="3">
    <source>
        <dbReference type="EMBL" id="SLN70147.1"/>
    </source>
</evidence>
<feature type="region of interest" description="Disordered" evidence="1">
    <location>
        <begin position="358"/>
        <end position="416"/>
    </location>
</feature>
<dbReference type="Proteomes" id="UP000193900">
    <property type="component" value="Unassembled WGS sequence"/>
</dbReference>
<feature type="chain" id="PRO_5012464209" evidence="2">
    <location>
        <begin position="24"/>
        <end position="416"/>
    </location>
</feature>
<name>A0A1Y5TR77_9RHOB</name>
<evidence type="ECO:0000256" key="2">
    <source>
        <dbReference type="SAM" id="SignalP"/>
    </source>
</evidence>
<dbReference type="AlphaFoldDB" id="A0A1Y5TR77"/>
<organism evidence="3 4">
    <name type="scientific">Roseisalinus antarcticus</name>
    <dbReference type="NCBI Taxonomy" id="254357"/>
    <lineage>
        <taxon>Bacteria</taxon>
        <taxon>Pseudomonadati</taxon>
        <taxon>Pseudomonadota</taxon>
        <taxon>Alphaproteobacteria</taxon>
        <taxon>Rhodobacterales</taxon>
        <taxon>Roseobacteraceae</taxon>
        <taxon>Roseisalinus</taxon>
    </lineage>
</organism>